<evidence type="ECO:0000256" key="1">
    <source>
        <dbReference type="SAM" id="MobiDB-lite"/>
    </source>
</evidence>
<gene>
    <name evidence="3" type="ORF">GBAR_LOCUS16261</name>
</gene>
<reference evidence="3" key="1">
    <citation type="submission" date="2023-03" db="EMBL/GenBank/DDBJ databases">
        <authorList>
            <person name="Steffen K."/>
            <person name="Cardenas P."/>
        </authorList>
    </citation>
    <scope>NUCLEOTIDE SEQUENCE</scope>
</reference>
<dbReference type="AlphaFoldDB" id="A0AA35SH55"/>
<organism evidence="3 4">
    <name type="scientific">Geodia barretti</name>
    <name type="common">Barrett's horny sponge</name>
    <dbReference type="NCBI Taxonomy" id="519541"/>
    <lineage>
        <taxon>Eukaryota</taxon>
        <taxon>Metazoa</taxon>
        <taxon>Porifera</taxon>
        <taxon>Demospongiae</taxon>
        <taxon>Heteroscleromorpha</taxon>
        <taxon>Tetractinellida</taxon>
        <taxon>Astrophorina</taxon>
        <taxon>Geodiidae</taxon>
        <taxon>Geodia</taxon>
    </lineage>
</organism>
<dbReference type="EMBL" id="CASHTH010002343">
    <property type="protein sequence ID" value="CAI8028536.1"/>
    <property type="molecule type" value="Genomic_DNA"/>
</dbReference>
<dbReference type="Proteomes" id="UP001174909">
    <property type="component" value="Unassembled WGS sequence"/>
</dbReference>
<evidence type="ECO:0000256" key="2">
    <source>
        <dbReference type="SAM" id="SignalP"/>
    </source>
</evidence>
<evidence type="ECO:0000313" key="3">
    <source>
        <dbReference type="EMBL" id="CAI8028536.1"/>
    </source>
</evidence>
<feature type="non-terminal residue" evidence="3">
    <location>
        <position position="1"/>
    </location>
</feature>
<evidence type="ECO:0000313" key="4">
    <source>
        <dbReference type="Proteomes" id="UP001174909"/>
    </source>
</evidence>
<proteinExistence type="predicted"/>
<keyword evidence="2" id="KW-0732">Signal</keyword>
<feature type="region of interest" description="Disordered" evidence="1">
    <location>
        <begin position="96"/>
        <end position="127"/>
    </location>
</feature>
<feature type="compositionally biased region" description="Basic and acidic residues" evidence="1">
    <location>
        <begin position="115"/>
        <end position="127"/>
    </location>
</feature>
<name>A0AA35SH55_GEOBA</name>
<protein>
    <recommendedName>
        <fullName evidence="5">Secreted protein</fullName>
    </recommendedName>
</protein>
<feature type="chain" id="PRO_5041397014" description="Secreted protein" evidence="2">
    <location>
        <begin position="23"/>
        <end position="127"/>
    </location>
</feature>
<sequence>MSRASRFAVVLVVLVFVKHSVSEFGDAIEGCLELTLPEVKQYSGKASAQSVKETFTCLLEARYDPCEVLGTALLSYPHLQRRIKLEIARQCHFNEQPNTGDAVMSGEGEESAEESNNRDADRSKGTP</sequence>
<accession>A0AA35SH55</accession>
<comment type="caution">
    <text evidence="3">The sequence shown here is derived from an EMBL/GenBank/DDBJ whole genome shotgun (WGS) entry which is preliminary data.</text>
</comment>
<feature type="signal peptide" evidence="2">
    <location>
        <begin position="1"/>
        <end position="22"/>
    </location>
</feature>
<evidence type="ECO:0008006" key="5">
    <source>
        <dbReference type="Google" id="ProtNLM"/>
    </source>
</evidence>
<keyword evidence="4" id="KW-1185">Reference proteome</keyword>